<keyword evidence="1" id="KW-0004">4Fe-4S</keyword>
<dbReference type="CDD" id="cd00093">
    <property type="entry name" value="HTH_XRE"/>
    <property type="match status" value="1"/>
</dbReference>
<keyword evidence="3" id="KW-0408">Iron</keyword>
<reference evidence="6" key="1">
    <citation type="journal article" date="2020" name="ISME J.">
        <title>Gammaproteobacteria mediating utilization of methyl-, sulfur- and petroleum organic compounds in deep ocean hydrothermal plumes.</title>
        <authorList>
            <person name="Zhou Z."/>
            <person name="Liu Y."/>
            <person name="Pan J."/>
            <person name="Cron B.R."/>
            <person name="Toner B.M."/>
            <person name="Anantharaman K."/>
            <person name="Breier J.A."/>
            <person name="Dick G.J."/>
            <person name="Li M."/>
        </authorList>
    </citation>
    <scope>NUCLEOTIDE SEQUENCE</scope>
    <source>
        <strain evidence="6">SZUA-1385</strain>
    </source>
</reference>
<evidence type="ECO:0000259" key="5">
    <source>
        <dbReference type="PROSITE" id="PS51379"/>
    </source>
</evidence>
<dbReference type="Gene3D" id="3.30.70.20">
    <property type="match status" value="1"/>
</dbReference>
<evidence type="ECO:0000256" key="2">
    <source>
        <dbReference type="ARBA" id="ARBA00022723"/>
    </source>
</evidence>
<sequence>MPDHILSGIKAIVAVNLRKKGKLQKEIAEYLNMDRSIVSHYLHGRHPSKRVIRVSEEIIKLPVNNAIKIINSLSDDRDITSKIIKELYNAKIQVDPDRCILCGGCLECPHGAIYKDSNYRINIDHNKCKLCGNCISTCQTDALILKALPNKLEE</sequence>
<dbReference type="InterPro" id="IPR050157">
    <property type="entry name" value="PSI_iron-sulfur_center"/>
</dbReference>
<evidence type="ECO:0000313" key="6">
    <source>
        <dbReference type="EMBL" id="HIP16759.1"/>
    </source>
</evidence>
<evidence type="ECO:0000256" key="3">
    <source>
        <dbReference type="ARBA" id="ARBA00023004"/>
    </source>
</evidence>
<name>A0A832YSQ1_9EURY</name>
<accession>A0A832YSQ1</accession>
<proteinExistence type="predicted"/>
<dbReference type="EMBL" id="DQSV01000009">
    <property type="protein sequence ID" value="HIP16759.1"/>
    <property type="molecule type" value="Genomic_DNA"/>
</dbReference>
<dbReference type="PROSITE" id="PS51379">
    <property type="entry name" value="4FE4S_FER_2"/>
    <property type="match status" value="2"/>
</dbReference>
<dbReference type="Proteomes" id="UP000605144">
    <property type="component" value="Unassembled WGS sequence"/>
</dbReference>
<evidence type="ECO:0000256" key="1">
    <source>
        <dbReference type="ARBA" id="ARBA00022485"/>
    </source>
</evidence>
<dbReference type="InterPro" id="IPR001387">
    <property type="entry name" value="Cro/C1-type_HTH"/>
</dbReference>
<dbReference type="SUPFAM" id="SSF54862">
    <property type="entry name" value="4Fe-4S ferredoxins"/>
    <property type="match status" value="1"/>
</dbReference>
<evidence type="ECO:0000313" key="7">
    <source>
        <dbReference type="Proteomes" id="UP000605144"/>
    </source>
</evidence>
<organism evidence="6 7">
    <name type="scientific">Methanothermococcus okinawensis</name>
    <dbReference type="NCBI Taxonomy" id="155863"/>
    <lineage>
        <taxon>Archaea</taxon>
        <taxon>Methanobacteriati</taxon>
        <taxon>Methanobacteriota</taxon>
        <taxon>Methanomada group</taxon>
        <taxon>Methanococci</taxon>
        <taxon>Methanococcales</taxon>
        <taxon>Methanococcaceae</taxon>
        <taxon>Methanothermococcus</taxon>
    </lineage>
</organism>
<dbReference type="PANTHER" id="PTHR24960:SF79">
    <property type="entry name" value="PHOTOSYSTEM I IRON-SULFUR CENTER"/>
    <property type="match status" value="1"/>
</dbReference>
<keyword evidence="4" id="KW-0411">Iron-sulfur</keyword>
<keyword evidence="2" id="KW-0479">Metal-binding</keyword>
<dbReference type="Pfam" id="PF13237">
    <property type="entry name" value="Fer4_10"/>
    <property type="match status" value="1"/>
</dbReference>
<evidence type="ECO:0000256" key="4">
    <source>
        <dbReference type="ARBA" id="ARBA00023014"/>
    </source>
</evidence>
<gene>
    <name evidence="6" type="ORF">EYG76_00425</name>
</gene>
<feature type="domain" description="4Fe-4S ferredoxin-type" evidence="5">
    <location>
        <begin position="119"/>
        <end position="148"/>
    </location>
</feature>
<dbReference type="PANTHER" id="PTHR24960">
    <property type="entry name" value="PHOTOSYSTEM I IRON-SULFUR CENTER-RELATED"/>
    <property type="match status" value="1"/>
</dbReference>
<comment type="caution">
    <text evidence="6">The sequence shown here is derived from an EMBL/GenBank/DDBJ whole genome shotgun (WGS) entry which is preliminary data.</text>
</comment>
<feature type="domain" description="4Fe-4S ferredoxin-type" evidence="5">
    <location>
        <begin position="90"/>
        <end position="118"/>
    </location>
</feature>
<protein>
    <submittedName>
        <fullName evidence="6">4Fe-4S dicluster domain-containing protein</fullName>
    </submittedName>
</protein>
<dbReference type="AlphaFoldDB" id="A0A832YSQ1"/>
<dbReference type="GO" id="GO:0046872">
    <property type="term" value="F:metal ion binding"/>
    <property type="evidence" value="ECO:0007669"/>
    <property type="project" value="UniProtKB-KW"/>
</dbReference>
<dbReference type="GO" id="GO:0051539">
    <property type="term" value="F:4 iron, 4 sulfur cluster binding"/>
    <property type="evidence" value="ECO:0007669"/>
    <property type="project" value="UniProtKB-KW"/>
</dbReference>
<dbReference type="InterPro" id="IPR017896">
    <property type="entry name" value="4Fe4S_Fe-S-bd"/>
</dbReference>